<dbReference type="AlphaFoldDB" id="A0A645C3X5"/>
<evidence type="ECO:0000313" key="1">
    <source>
        <dbReference type="EMBL" id="MPM72352.1"/>
    </source>
</evidence>
<dbReference type="EMBL" id="VSSQ01024693">
    <property type="protein sequence ID" value="MPM72352.1"/>
    <property type="molecule type" value="Genomic_DNA"/>
</dbReference>
<accession>A0A645C3X5</accession>
<organism evidence="1">
    <name type="scientific">bioreactor metagenome</name>
    <dbReference type="NCBI Taxonomy" id="1076179"/>
    <lineage>
        <taxon>unclassified sequences</taxon>
        <taxon>metagenomes</taxon>
        <taxon>ecological metagenomes</taxon>
    </lineage>
</organism>
<proteinExistence type="predicted"/>
<sequence length="203" mass="22199">MTVGLGDVDARADSSGHRLFNQIYLPGAGLNARVDDGALLHLRDAGGNADDDSGLEKGEAGHLPDELPEHPLRHVIVGDNALPKGTDRNDVAGGTAQHSLSVRTHLKQFPGVFIQRHHAGFVQNDSLSLDVYQNRSGTEIDTDIPCHGHASTSCTFRSILCRSFKNYEKRLSPHTIIRVHYIGEDGGLQVHSVNYENSRRFFA</sequence>
<gene>
    <name evidence="1" type="ORF">SDC9_119325</name>
</gene>
<protein>
    <submittedName>
        <fullName evidence="1">Uncharacterized protein</fullName>
    </submittedName>
</protein>
<reference evidence="1" key="1">
    <citation type="submission" date="2019-08" db="EMBL/GenBank/DDBJ databases">
        <authorList>
            <person name="Kucharzyk K."/>
            <person name="Murdoch R.W."/>
            <person name="Higgins S."/>
            <person name="Loffler F."/>
        </authorList>
    </citation>
    <scope>NUCLEOTIDE SEQUENCE</scope>
</reference>
<comment type="caution">
    <text evidence="1">The sequence shown here is derived from an EMBL/GenBank/DDBJ whole genome shotgun (WGS) entry which is preliminary data.</text>
</comment>
<name>A0A645C3X5_9ZZZZ</name>